<name>A0A4Y7Q3N0_9AGAM</name>
<evidence type="ECO:0000256" key="11">
    <source>
        <dbReference type="SAM" id="MobiDB-lite"/>
    </source>
</evidence>
<dbReference type="Proteomes" id="UP000294933">
    <property type="component" value="Unassembled WGS sequence"/>
</dbReference>
<feature type="compositionally biased region" description="Low complexity" evidence="11">
    <location>
        <begin position="920"/>
        <end position="931"/>
    </location>
</feature>
<feature type="transmembrane region" description="Helical" evidence="12">
    <location>
        <begin position="249"/>
        <end position="266"/>
    </location>
</feature>
<feature type="compositionally biased region" description="Basic and acidic residues" evidence="11">
    <location>
        <begin position="935"/>
        <end position="944"/>
    </location>
</feature>
<dbReference type="FunFam" id="1.20.1530.20:FF:000015">
    <property type="entry name" value="Na(+)/H(+) antiporter 2"/>
    <property type="match status" value="1"/>
</dbReference>
<feature type="region of interest" description="Disordered" evidence="11">
    <location>
        <begin position="475"/>
        <end position="506"/>
    </location>
</feature>
<feature type="transmembrane region" description="Helical" evidence="12">
    <location>
        <begin position="12"/>
        <end position="32"/>
    </location>
</feature>
<dbReference type="InterPro" id="IPR004712">
    <property type="entry name" value="Na+/H+_antiporter_fungi"/>
</dbReference>
<keyword evidence="5 12" id="KW-0812">Transmembrane</keyword>
<evidence type="ECO:0000256" key="2">
    <source>
        <dbReference type="ARBA" id="ARBA00005248"/>
    </source>
</evidence>
<feature type="compositionally biased region" description="Basic and acidic residues" evidence="11">
    <location>
        <begin position="804"/>
        <end position="823"/>
    </location>
</feature>
<dbReference type="InterPro" id="IPR006153">
    <property type="entry name" value="Cation/H_exchanger_TM"/>
</dbReference>
<comment type="similarity">
    <text evidence="2">Belongs to the fungal Na(+)/H(+) exchanger family.</text>
</comment>
<evidence type="ECO:0000256" key="3">
    <source>
        <dbReference type="ARBA" id="ARBA00022448"/>
    </source>
</evidence>
<keyword evidence="9 12" id="KW-0472">Membrane</keyword>
<evidence type="ECO:0000256" key="1">
    <source>
        <dbReference type="ARBA" id="ARBA00004141"/>
    </source>
</evidence>
<feature type="compositionally biased region" description="Basic residues" evidence="11">
    <location>
        <begin position="896"/>
        <end position="906"/>
    </location>
</feature>
<dbReference type="VEuPathDB" id="FungiDB:BD410DRAFT_749069"/>
<dbReference type="AlphaFoldDB" id="A0A4Y7Q3N0"/>
<dbReference type="EMBL" id="ML170176">
    <property type="protein sequence ID" value="TDL22257.1"/>
    <property type="molecule type" value="Genomic_DNA"/>
</dbReference>
<feature type="transmembrane region" description="Helical" evidence="12">
    <location>
        <begin position="272"/>
        <end position="288"/>
    </location>
</feature>
<evidence type="ECO:0000256" key="7">
    <source>
        <dbReference type="ARBA" id="ARBA00023053"/>
    </source>
</evidence>
<dbReference type="GO" id="GO:0036376">
    <property type="term" value="P:sodium ion export across plasma membrane"/>
    <property type="evidence" value="ECO:0007669"/>
    <property type="project" value="InterPro"/>
</dbReference>
<accession>A0A4Y7Q3N0</accession>
<evidence type="ECO:0000256" key="6">
    <source>
        <dbReference type="ARBA" id="ARBA00022989"/>
    </source>
</evidence>
<evidence type="ECO:0000259" key="13">
    <source>
        <dbReference type="Pfam" id="PF00999"/>
    </source>
</evidence>
<keyword evidence="8" id="KW-0406">Ion transport</keyword>
<organism evidence="14 15">
    <name type="scientific">Rickenella mellea</name>
    <dbReference type="NCBI Taxonomy" id="50990"/>
    <lineage>
        <taxon>Eukaryota</taxon>
        <taxon>Fungi</taxon>
        <taxon>Dikarya</taxon>
        <taxon>Basidiomycota</taxon>
        <taxon>Agaricomycotina</taxon>
        <taxon>Agaricomycetes</taxon>
        <taxon>Hymenochaetales</taxon>
        <taxon>Rickenellaceae</taxon>
        <taxon>Rickenella</taxon>
    </lineage>
</organism>
<feature type="transmembrane region" description="Helical" evidence="12">
    <location>
        <begin position="412"/>
        <end position="433"/>
    </location>
</feature>
<dbReference type="GO" id="GO:0042391">
    <property type="term" value="P:regulation of membrane potential"/>
    <property type="evidence" value="ECO:0007669"/>
    <property type="project" value="InterPro"/>
</dbReference>
<feature type="compositionally biased region" description="Polar residues" evidence="11">
    <location>
        <begin position="729"/>
        <end position="745"/>
    </location>
</feature>
<dbReference type="STRING" id="50990.A0A4Y7Q3N0"/>
<reference evidence="14 15" key="1">
    <citation type="submission" date="2018-06" db="EMBL/GenBank/DDBJ databases">
        <title>A transcriptomic atlas of mushroom development highlights an independent origin of complex multicellularity.</title>
        <authorList>
            <consortium name="DOE Joint Genome Institute"/>
            <person name="Krizsan K."/>
            <person name="Almasi E."/>
            <person name="Merenyi Z."/>
            <person name="Sahu N."/>
            <person name="Viragh M."/>
            <person name="Koszo T."/>
            <person name="Mondo S."/>
            <person name="Kiss B."/>
            <person name="Balint B."/>
            <person name="Kues U."/>
            <person name="Barry K."/>
            <person name="Hegedus J.C."/>
            <person name="Henrissat B."/>
            <person name="Johnson J."/>
            <person name="Lipzen A."/>
            <person name="Ohm R."/>
            <person name="Nagy I."/>
            <person name="Pangilinan J."/>
            <person name="Yan J."/>
            <person name="Xiong Y."/>
            <person name="Grigoriev I.V."/>
            <person name="Hibbett D.S."/>
            <person name="Nagy L.G."/>
        </authorList>
    </citation>
    <scope>NUCLEOTIDE SEQUENCE [LARGE SCALE GENOMIC DNA]</scope>
    <source>
        <strain evidence="14 15">SZMC22713</strain>
    </source>
</reference>
<keyword evidence="4" id="KW-0050">Antiport</keyword>
<dbReference type="Pfam" id="PF00999">
    <property type="entry name" value="Na_H_Exchanger"/>
    <property type="match status" value="1"/>
</dbReference>
<proteinExistence type="inferred from homology"/>
<dbReference type="GO" id="GO:0120029">
    <property type="term" value="P:proton export across plasma membrane"/>
    <property type="evidence" value="ECO:0007669"/>
    <property type="project" value="InterPro"/>
</dbReference>
<evidence type="ECO:0000256" key="8">
    <source>
        <dbReference type="ARBA" id="ARBA00023065"/>
    </source>
</evidence>
<keyword evidence="7" id="KW-0915">Sodium</keyword>
<keyword evidence="10" id="KW-0739">Sodium transport</keyword>
<feature type="compositionally biased region" description="Basic and acidic residues" evidence="11">
    <location>
        <begin position="475"/>
        <end position="504"/>
    </location>
</feature>
<dbReference type="OrthoDB" id="2190219at2759"/>
<feature type="transmembrane region" description="Helical" evidence="12">
    <location>
        <begin position="209"/>
        <end position="229"/>
    </location>
</feature>
<evidence type="ECO:0000256" key="4">
    <source>
        <dbReference type="ARBA" id="ARBA00022449"/>
    </source>
</evidence>
<dbReference type="GO" id="GO:0015385">
    <property type="term" value="F:sodium:proton antiporter activity"/>
    <property type="evidence" value="ECO:0007669"/>
    <property type="project" value="InterPro"/>
</dbReference>
<dbReference type="GO" id="GO:0030007">
    <property type="term" value="P:intracellular potassium ion homeostasis"/>
    <property type="evidence" value="ECO:0007669"/>
    <property type="project" value="TreeGrafter"/>
</dbReference>
<keyword evidence="6 12" id="KW-1133">Transmembrane helix</keyword>
<dbReference type="PANTHER" id="PTHR31382">
    <property type="entry name" value="NA(+)/H(+) ANTIPORTER"/>
    <property type="match status" value="1"/>
</dbReference>
<keyword evidence="3" id="KW-0813">Transport</keyword>
<dbReference type="GO" id="GO:0005886">
    <property type="term" value="C:plasma membrane"/>
    <property type="evidence" value="ECO:0007669"/>
    <property type="project" value="InterPro"/>
</dbReference>
<feature type="region of interest" description="Disordered" evidence="11">
    <location>
        <begin position="896"/>
        <end position="1012"/>
    </location>
</feature>
<evidence type="ECO:0000256" key="10">
    <source>
        <dbReference type="ARBA" id="ARBA00023201"/>
    </source>
</evidence>
<feature type="region of interest" description="Disordered" evidence="11">
    <location>
        <begin position="518"/>
        <end position="540"/>
    </location>
</feature>
<feature type="transmembrane region" description="Helical" evidence="12">
    <location>
        <begin position="79"/>
        <end position="95"/>
    </location>
</feature>
<feature type="transmembrane region" description="Helical" evidence="12">
    <location>
        <begin position="300"/>
        <end position="319"/>
    </location>
</feature>
<gene>
    <name evidence="14" type="ORF">BD410DRAFT_749069</name>
</gene>
<evidence type="ECO:0000256" key="5">
    <source>
        <dbReference type="ARBA" id="ARBA00022692"/>
    </source>
</evidence>
<feature type="transmembrane region" description="Helical" evidence="12">
    <location>
        <begin position="107"/>
        <end position="129"/>
    </location>
</feature>
<feature type="transmembrane region" description="Helical" evidence="12">
    <location>
        <begin position="41"/>
        <end position="59"/>
    </location>
</feature>
<feature type="compositionally biased region" description="Polar residues" evidence="11">
    <location>
        <begin position="641"/>
        <end position="667"/>
    </location>
</feature>
<protein>
    <recommendedName>
        <fullName evidence="13">Cation/H+ exchanger transmembrane domain-containing protein</fullName>
    </recommendedName>
</protein>
<feature type="domain" description="Cation/H+ exchanger transmembrane" evidence="13">
    <location>
        <begin position="28"/>
        <end position="431"/>
    </location>
</feature>
<evidence type="ECO:0000313" key="15">
    <source>
        <dbReference type="Proteomes" id="UP000294933"/>
    </source>
</evidence>
<dbReference type="PANTHER" id="PTHR31382:SF4">
    <property type="entry name" value="NA(+)_H(+) ANTIPORTER"/>
    <property type="match status" value="1"/>
</dbReference>
<keyword evidence="15" id="KW-1185">Reference proteome</keyword>
<feature type="region of interest" description="Disordered" evidence="11">
    <location>
        <begin position="609"/>
        <end position="879"/>
    </location>
</feature>
<feature type="transmembrane region" description="Helical" evidence="12">
    <location>
        <begin position="331"/>
        <end position="354"/>
    </location>
</feature>
<evidence type="ECO:0000256" key="12">
    <source>
        <dbReference type="SAM" id="Phobius"/>
    </source>
</evidence>
<feature type="compositionally biased region" description="Polar residues" evidence="11">
    <location>
        <begin position="828"/>
        <end position="844"/>
    </location>
</feature>
<evidence type="ECO:0000313" key="14">
    <source>
        <dbReference type="EMBL" id="TDL22257.1"/>
    </source>
</evidence>
<feature type="compositionally biased region" description="Low complexity" evidence="11">
    <location>
        <begin position="977"/>
        <end position="996"/>
    </location>
</feature>
<sequence>MAFHPFDVSIPHIVYASLGGFVVLFGMFSLLIRERLYIGEAPLAFVFGIAIGPYGANIFNPRHWGGGSEETVNQITLEFTRVILAVGVFAIGVELPKAYMKRHWKSLFFLLFPVMTWGWLVSAGLIFALVPGLSFLSSLAVAACLTPTDPILAAAVVGGKYANKHVPIHLRHLLAAESGCNDGAAFPFLYLALYLVISSNDAHAIEDWFLITWLYEVILGTVFGSLIGWAFRHLMKFCERKDLIDRQSYVAQYVALALFTIGVTTLLGSDDLLAAFACGTAFAWDGFFNRQTEASVFSSVIDLLFNIAAFVFIGAWMPFSDFADPELTLTVWRLIVIALLVLLLRRLPIILVLFRWIPDVKTFREAVFSGHFGPMGVGAVFISTLAAEKLGPALSRDHSAQLTLLAKSIQPIVAFMVLCSITIHGMSIPFFSLGRRVHSVSRTWSRHTSMDPIGGPEWQTHTRTIKRGDQIVINRDKDSAMERGELPGILDETKTGDGKEKMVESPDAMSIADLDAEEKRMGEGEHAATASTSPDGTREWLEGQDVVVERRCGPGDEVDVEVLHDAAPPRADGDASGVEEMKKAVYDKWVGAAEGVRRVISPEMRQRLDGVGIGKGEDEGEDDGWASDGSGPNGSEAAGSRSRSPSPIPVATSSQNKSDARNVNPNETKSEKDDDTDNGTNTNTDGRIITARKGKRPVLPTPSKPMRPALFAHALGRRHSSTRGIGLPRTQSLPTTASNSDATSPLPTPILSPRPVHPRQPPGPSSDSPRIRTPVFAEPEEMYAHEGGEHRHIHYRHKTGGSGLEHDHDAPGHIHDHRKERSPGRWPGSNSHSQPQSPVISRAQSGELGYDDSGTEREAEADGEEEERGRSKATAASMATAAALANALRRTRVHTLRTHHRHHHRRPSEPGQPRAHDAASRSASPARSIRSVHFVGDRERDAMTRSRPASGTSTPRIFDGGADGEVQQVGHGGGSGSSPNTTGSGSSSSGVLPSPGTGSGARVAFDIPSSPR</sequence>
<comment type="subcellular location">
    <subcellularLocation>
        <location evidence="1">Membrane</location>
        <topology evidence="1">Multi-pass membrane protein</topology>
    </subcellularLocation>
</comment>
<evidence type="ECO:0000256" key="9">
    <source>
        <dbReference type="ARBA" id="ARBA00023136"/>
    </source>
</evidence>